<evidence type="ECO:0000256" key="10">
    <source>
        <dbReference type="SAM" id="SignalP"/>
    </source>
</evidence>
<dbReference type="PROSITE" id="PS52016">
    <property type="entry name" value="TONB_DEPENDENT_REC_3"/>
    <property type="match status" value="1"/>
</dbReference>
<feature type="chain" id="PRO_5009274192" evidence="10">
    <location>
        <begin position="22"/>
        <end position="728"/>
    </location>
</feature>
<feature type="signal peptide" evidence="10">
    <location>
        <begin position="1"/>
        <end position="21"/>
    </location>
</feature>
<proteinExistence type="inferred from homology"/>
<keyword evidence="2 8" id="KW-0813">Transport</keyword>
<dbReference type="InterPro" id="IPR039426">
    <property type="entry name" value="TonB-dep_rcpt-like"/>
</dbReference>
<sequence length="728" mass="83016">MLPKKSLVAVISLTASLPLMALDDTLSEAMDLPTVLSATRLKQAPAEVPGSMTILNRQLIRASGARDIPELMRLVPGMKVGYRNGHIANVNYHGTNFNEARRMQVLIDGRSVYRPGLANVDWSDIPLAIEDIERIEIMRGPNTAAFGANALMGVINIISTRPELSQGSRVKITRGQRGVDDFYARQGIAFGNTYARLSLIGKQDDGFELDEDGNDYRDGRRLNAVNLLGNTDISPTQTLSWQLGAKEGSNQRANDYTEMAEPSDDSFLLDRLLAEELSSDSDIRARDYFIQLHWKNELSPDHRLEVKTYAQHMERLTETRACDSPIVFSPEMRELYLVGNVFPRRMNYILRNRSGIWADPAYYRPTLVNRDGLPPEYLQLIEDIIDQHAAVRNGPPTCFNLNENLRETRFEVELQNTVQITSDLRSVFGVNLRHDQASSQTLFGGRVNNTIGQLFGNLEYRINQRWLLHAGAMAEEDQLSGFSFSPRLAAHYFMRPTHSLRAVYSEAVRSPDMYENNAYWTYRPSNLEGAPTTGDTYYALAEGPGDLKQERMRSVELGYNGHFHHSGLSIDIKLFYDEIRDMISQPLQIVNFVPDNSSFARFKGGETQVDWQANRNHRLRATYAYVDFTATNRLDQRLTSRHSGSAGWIANWNNQLETSVFYYGAQKLNEFRFERLDARIATNFRLTRDSNLELAMVWQHRLDDEPLTRDDNNFKNQNYYQLSAELNF</sequence>
<evidence type="ECO:0000256" key="3">
    <source>
        <dbReference type="ARBA" id="ARBA00022452"/>
    </source>
</evidence>
<reference evidence="14" key="1">
    <citation type="submission" date="2016-10" db="EMBL/GenBank/DDBJ databases">
        <authorList>
            <person name="Varghese N."/>
            <person name="Submissions S."/>
        </authorList>
    </citation>
    <scope>NUCLEOTIDE SEQUENCE [LARGE SCALE GENOMIC DNA]</scope>
    <source>
        <strain evidence="14">CECT 8338</strain>
    </source>
</reference>
<organism evidence="13 14">
    <name type="scientific">Halopseudomonas salegens</name>
    <dbReference type="NCBI Taxonomy" id="1434072"/>
    <lineage>
        <taxon>Bacteria</taxon>
        <taxon>Pseudomonadati</taxon>
        <taxon>Pseudomonadota</taxon>
        <taxon>Gammaproteobacteria</taxon>
        <taxon>Pseudomonadales</taxon>
        <taxon>Pseudomonadaceae</taxon>
        <taxon>Halopseudomonas</taxon>
    </lineage>
</organism>
<evidence type="ECO:0000256" key="2">
    <source>
        <dbReference type="ARBA" id="ARBA00022448"/>
    </source>
</evidence>
<keyword evidence="7 8" id="KW-0998">Cell outer membrane</keyword>
<evidence type="ECO:0000256" key="6">
    <source>
        <dbReference type="ARBA" id="ARBA00023136"/>
    </source>
</evidence>
<dbReference type="Pfam" id="PF07715">
    <property type="entry name" value="Plug"/>
    <property type="match status" value="1"/>
</dbReference>
<dbReference type="GO" id="GO:0044718">
    <property type="term" value="P:siderophore transmembrane transport"/>
    <property type="evidence" value="ECO:0007669"/>
    <property type="project" value="TreeGrafter"/>
</dbReference>
<keyword evidence="3 8" id="KW-1134">Transmembrane beta strand</keyword>
<dbReference type="Gene3D" id="2.170.130.10">
    <property type="entry name" value="TonB-dependent receptor, plug domain"/>
    <property type="match status" value="1"/>
</dbReference>
<dbReference type="PANTHER" id="PTHR30069:SF27">
    <property type="entry name" value="BLL4766 PROTEIN"/>
    <property type="match status" value="1"/>
</dbReference>
<evidence type="ECO:0000256" key="4">
    <source>
        <dbReference type="ARBA" id="ARBA00022692"/>
    </source>
</evidence>
<feature type="domain" description="TonB-dependent receptor-like beta-barrel" evidence="11">
    <location>
        <begin position="414"/>
        <end position="667"/>
    </location>
</feature>
<keyword evidence="10" id="KW-0732">Signal</keyword>
<dbReference type="Proteomes" id="UP000243924">
    <property type="component" value="Chromosome I"/>
</dbReference>
<evidence type="ECO:0000259" key="11">
    <source>
        <dbReference type="Pfam" id="PF00593"/>
    </source>
</evidence>
<evidence type="ECO:0000313" key="14">
    <source>
        <dbReference type="Proteomes" id="UP000243924"/>
    </source>
</evidence>
<keyword evidence="4 8" id="KW-0812">Transmembrane</keyword>
<keyword evidence="14" id="KW-1185">Reference proteome</keyword>
<dbReference type="GO" id="GO:0009279">
    <property type="term" value="C:cell outer membrane"/>
    <property type="evidence" value="ECO:0007669"/>
    <property type="project" value="UniProtKB-SubCell"/>
</dbReference>
<comment type="similarity">
    <text evidence="8 9">Belongs to the TonB-dependent receptor family.</text>
</comment>
<keyword evidence="5 9" id="KW-0798">TonB box</keyword>
<evidence type="ECO:0000259" key="12">
    <source>
        <dbReference type="Pfam" id="PF07715"/>
    </source>
</evidence>
<dbReference type="GO" id="GO:0015344">
    <property type="term" value="F:siderophore uptake transmembrane transporter activity"/>
    <property type="evidence" value="ECO:0007669"/>
    <property type="project" value="TreeGrafter"/>
</dbReference>
<protein>
    <submittedName>
        <fullName evidence="13">Iron complex outermembrane recepter protein</fullName>
    </submittedName>
</protein>
<dbReference type="InterPro" id="IPR000531">
    <property type="entry name" value="Beta-barrel_TonB"/>
</dbReference>
<dbReference type="Pfam" id="PF00593">
    <property type="entry name" value="TonB_dep_Rec_b-barrel"/>
    <property type="match status" value="1"/>
</dbReference>
<dbReference type="STRING" id="1434072.SAMN05216210_1762"/>
<comment type="subcellular location">
    <subcellularLocation>
        <location evidence="1 8">Cell outer membrane</location>
        <topology evidence="1 8">Multi-pass membrane protein</topology>
    </subcellularLocation>
</comment>
<feature type="domain" description="TonB-dependent receptor plug" evidence="12">
    <location>
        <begin position="46"/>
        <end position="154"/>
    </location>
</feature>
<keyword evidence="6 8" id="KW-0472">Membrane</keyword>
<dbReference type="InterPro" id="IPR037066">
    <property type="entry name" value="Plug_dom_sf"/>
</dbReference>
<evidence type="ECO:0000256" key="5">
    <source>
        <dbReference type="ARBA" id="ARBA00023077"/>
    </source>
</evidence>
<evidence type="ECO:0000256" key="9">
    <source>
        <dbReference type="RuleBase" id="RU003357"/>
    </source>
</evidence>
<evidence type="ECO:0000313" key="13">
    <source>
        <dbReference type="EMBL" id="SDU10142.1"/>
    </source>
</evidence>
<dbReference type="OrthoDB" id="9758929at2"/>
<evidence type="ECO:0000256" key="1">
    <source>
        <dbReference type="ARBA" id="ARBA00004571"/>
    </source>
</evidence>
<accession>A0A1H2FS38</accession>
<dbReference type="InterPro" id="IPR012910">
    <property type="entry name" value="Plug_dom"/>
</dbReference>
<dbReference type="RefSeq" id="WP_092386070.1">
    <property type="nucleotide sequence ID" value="NZ_LT629787.1"/>
</dbReference>
<dbReference type="SUPFAM" id="SSF56935">
    <property type="entry name" value="Porins"/>
    <property type="match status" value="1"/>
</dbReference>
<evidence type="ECO:0000256" key="8">
    <source>
        <dbReference type="PROSITE-ProRule" id="PRU01360"/>
    </source>
</evidence>
<dbReference type="AlphaFoldDB" id="A0A1H2FS38"/>
<name>A0A1H2FS38_9GAMM</name>
<evidence type="ECO:0000256" key="7">
    <source>
        <dbReference type="ARBA" id="ARBA00023237"/>
    </source>
</evidence>
<dbReference type="InterPro" id="IPR036942">
    <property type="entry name" value="Beta-barrel_TonB_sf"/>
</dbReference>
<dbReference type="PANTHER" id="PTHR30069">
    <property type="entry name" value="TONB-DEPENDENT OUTER MEMBRANE RECEPTOR"/>
    <property type="match status" value="1"/>
</dbReference>
<dbReference type="Gene3D" id="2.40.170.20">
    <property type="entry name" value="TonB-dependent receptor, beta-barrel domain"/>
    <property type="match status" value="1"/>
</dbReference>
<gene>
    <name evidence="13" type="ORF">SAMN05216210_1762</name>
</gene>
<dbReference type="EMBL" id="LT629787">
    <property type="protein sequence ID" value="SDU10142.1"/>
    <property type="molecule type" value="Genomic_DNA"/>
</dbReference>